<keyword evidence="1 3" id="KW-0732">Signal</keyword>
<evidence type="ECO:0000256" key="1">
    <source>
        <dbReference type="ARBA" id="ARBA00022729"/>
    </source>
</evidence>
<protein>
    <recommendedName>
        <fullName evidence="8">Pilus assembly protein PapC</fullName>
    </recommendedName>
</protein>
<gene>
    <name evidence="6" type="ORF">OU5_4700</name>
</gene>
<feature type="domain" description="Pilus assembly protein C-terminal" evidence="4">
    <location>
        <begin position="747"/>
        <end position="842"/>
    </location>
</feature>
<evidence type="ECO:0000259" key="4">
    <source>
        <dbReference type="Pfam" id="PF15976"/>
    </source>
</evidence>
<evidence type="ECO:0000259" key="5">
    <source>
        <dbReference type="Pfam" id="PF16967"/>
    </source>
</evidence>
<dbReference type="HOGENOM" id="CLU_344147_0_0_6"/>
<evidence type="ECO:0000313" key="7">
    <source>
        <dbReference type="Proteomes" id="UP000026913"/>
    </source>
</evidence>
<dbReference type="InterPro" id="IPR032636">
    <property type="entry name" value="Pilus_assem_E-set-like_dom"/>
</dbReference>
<dbReference type="Pfam" id="PF16967">
    <property type="entry name" value="TcfC"/>
    <property type="match status" value="1"/>
</dbReference>
<evidence type="ECO:0000256" key="2">
    <source>
        <dbReference type="SAM" id="MobiDB-lite"/>
    </source>
</evidence>
<dbReference type="Proteomes" id="UP000026913">
    <property type="component" value="Chromosome"/>
</dbReference>
<sequence>MCLSIGFQRIYLQSISFMFPMTPIATALALCFCATALAAPADNGHTPRSLLAQAKGLPSEFEEHFFDVPLAVRVELDQQFLGEAMVVLTRDDRITLVEFTDVSDSTIKASERDIWANYLKHGVVLGACQANCPEQLLAVHYSLENSLVSILTENAEHDDQVQRYYNQPEDGSTGLIVRNQLNLNGGQNQDLGGRYGLEASSSLGNWTQAVNLQLSRLGGVDNQLYHAVHELFTQRELEGNFLRLGLFTPTSEGLTRQPRSFGASPDTALGVMYGSSDSLAINNPKPAVYPIYVTANRQGSVEIYRDGLLINTQAIPAGLQTLDTRPLPGGIYEVEVRLIEDGQITSSTQELVYKPNNWRNHDERWRYNLFAGRESKMLSNWDEQADGDMTAGAAFNFLLHPRVILGLSGRQVKDTLQYGTSVDWAIVNNASVFANVYKTQDYGTGFDVQGLYSYGSGSLVASHNRSWLDTTRLYDTLPDGTRVRQRNVFIGQTSNSSLSLNHRLTSKSSVNARVSHSEGNTEGVGVDLGWTQRTQLFGSDANWRLSLFDRPGSFSSGNDRNRGLDLSVSVALGGPGEQLSGSIGTRTDRDGGRDNNASITYRKDLQDHLLQSVSATAITDTYGLGLNALATMQSDRVNGDGFIQRSSYNNDLTGGLNLDSTVAVGGQKMIVTSQYHRNGAGMIIDVESDIDDITLRADDLSGGSAVLKPGRNFVPITAYKSSSVSFDFEGNHVPAATIQPARSSYHLNKGGVDYRQIRVMRTLTVLGRLIDPQGNPLKGHHIINHASRGVSEVDGFFSMEMNAGSPTLEVRHGNQLLCQFRLDPSRGHTENNVLMIGDLRCTPDTLADLTLETPTAG</sequence>
<evidence type="ECO:0000313" key="6">
    <source>
        <dbReference type="EMBL" id="AHZ71779.1"/>
    </source>
</evidence>
<feature type="chain" id="PRO_5001530832" description="Pilus assembly protein PapC" evidence="3">
    <location>
        <begin position="39"/>
        <end position="857"/>
    </location>
</feature>
<accession>A0A024EFU0</accession>
<dbReference type="Pfam" id="PF15976">
    <property type="entry name" value="CooC_C"/>
    <property type="match status" value="1"/>
</dbReference>
<dbReference type="AlphaFoldDB" id="A0A024EFU0"/>
<evidence type="ECO:0000256" key="3">
    <source>
        <dbReference type="SAM" id="SignalP"/>
    </source>
</evidence>
<evidence type="ECO:0008006" key="8">
    <source>
        <dbReference type="Google" id="ProtNLM"/>
    </source>
</evidence>
<feature type="region of interest" description="Disordered" evidence="2">
    <location>
        <begin position="577"/>
        <end position="596"/>
    </location>
</feature>
<feature type="signal peptide" evidence="3">
    <location>
        <begin position="1"/>
        <end position="38"/>
    </location>
</feature>
<feature type="domain" description="Pilus assembly protein E-set like" evidence="5">
    <location>
        <begin position="290"/>
        <end position="354"/>
    </location>
</feature>
<proteinExistence type="predicted"/>
<dbReference type="KEGG" id="pman:OU5_4700"/>
<dbReference type="EMBL" id="CP005960">
    <property type="protein sequence ID" value="AHZ71779.1"/>
    <property type="molecule type" value="Genomic_DNA"/>
</dbReference>
<organism evidence="6 7">
    <name type="scientific">Pseudomonas mandelii JR-1</name>
    <dbReference type="NCBI Taxonomy" id="1147786"/>
    <lineage>
        <taxon>Bacteria</taxon>
        <taxon>Pseudomonadati</taxon>
        <taxon>Pseudomonadota</taxon>
        <taxon>Gammaproteobacteria</taxon>
        <taxon>Pseudomonadales</taxon>
        <taxon>Pseudomonadaceae</taxon>
        <taxon>Pseudomonas</taxon>
    </lineage>
</organism>
<dbReference type="InterPro" id="IPR031917">
    <property type="entry name" value="Pilus_assem_C"/>
</dbReference>
<name>A0A024EFU0_9PSED</name>
<reference evidence="6 7" key="1">
    <citation type="journal article" date="2012" name="J. Bacteriol.">
        <title>Genome sequence of cold-adapted Pseudomonas mandelii strain JR-1.</title>
        <authorList>
            <person name="Jang S.H."/>
            <person name="Kim J."/>
            <person name="Kim J."/>
            <person name="Hong S."/>
            <person name="Lee C."/>
        </authorList>
    </citation>
    <scope>NUCLEOTIDE SEQUENCE [LARGE SCALE GENOMIC DNA]</scope>
    <source>
        <strain evidence="6 7">JR-1</strain>
    </source>
</reference>